<evidence type="ECO:0000313" key="2">
    <source>
        <dbReference type="EMBL" id="KAF2893390.1"/>
    </source>
</evidence>
<accession>A0A8K0CTJ1</accession>
<gene>
    <name evidence="2" type="ORF">ILUMI_12784</name>
</gene>
<protein>
    <submittedName>
        <fullName evidence="2">Uncharacterized protein</fullName>
    </submittedName>
</protein>
<evidence type="ECO:0000256" key="1">
    <source>
        <dbReference type="SAM" id="MobiDB-lite"/>
    </source>
</evidence>
<reference evidence="2" key="1">
    <citation type="submission" date="2019-08" db="EMBL/GenBank/DDBJ databases">
        <title>The genome of the North American firefly Photinus pyralis.</title>
        <authorList>
            <consortium name="Photinus pyralis genome working group"/>
            <person name="Fallon T.R."/>
            <person name="Sander Lower S.E."/>
            <person name="Weng J.-K."/>
        </authorList>
    </citation>
    <scope>NUCLEOTIDE SEQUENCE</scope>
    <source>
        <strain evidence="2">TRF0915ILg1</strain>
        <tissue evidence="2">Whole body</tissue>
    </source>
</reference>
<dbReference type="EMBL" id="VTPC01008022">
    <property type="protein sequence ID" value="KAF2893390.1"/>
    <property type="molecule type" value="Genomic_DNA"/>
</dbReference>
<evidence type="ECO:0000313" key="3">
    <source>
        <dbReference type="Proteomes" id="UP000801492"/>
    </source>
</evidence>
<feature type="region of interest" description="Disordered" evidence="1">
    <location>
        <begin position="29"/>
        <end position="50"/>
    </location>
</feature>
<comment type="caution">
    <text evidence="2">The sequence shown here is derived from an EMBL/GenBank/DDBJ whole genome shotgun (WGS) entry which is preliminary data.</text>
</comment>
<name>A0A8K0CTJ1_IGNLU</name>
<proteinExistence type="predicted"/>
<dbReference type="AlphaFoldDB" id="A0A8K0CTJ1"/>
<dbReference type="OrthoDB" id="439192at2759"/>
<keyword evidence="3" id="KW-1185">Reference proteome</keyword>
<organism evidence="2 3">
    <name type="scientific">Ignelater luminosus</name>
    <name type="common">Cucubano</name>
    <name type="synonym">Pyrophorus luminosus</name>
    <dbReference type="NCBI Taxonomy" id="2038154"/>
    <lineage>
        <taxon>Eukaryota</taxon>
        <taxon>Metazoa</taxon>
        <taxon>Ecdysozoa</taxon>
        <taxon>Arthropoda</taxon>
        <taxon>Hexapoda</taxon>
        <taxon>Insecta</taxon>
        <taxon>Pterygota</taxon>
        <taxon>Neoptera</taxon>
        <taxon>Endopterygota</taxon>
        <taxon>Coleoptera</taxon>
        <taxon>Polyphaga</taxon>
        <taxon>Elateriformia</taxon>
        <taxon>Elateroidea</taxon>
        <taxon>Elateridae</taxon>
        <taxon>Agrypninae</taxon>
        <taxon>Pyrophorini</taxon>
        <taxon>Ignelater</taxon>
    </lineage>
</organism>
<dbReference type="Proteomes" id="UP000801492">
    <property type="component" value="Unassembled WGS sequence"/>
</dbReference>
<sequence>MKTKKIKTEMVTKIEEKIEKMVRKIKMEKKKEKLKKKQQEELQAKKAGKPPKYLNDFETSMMAALSAGNLISCVSQSYEEAEKDETWKEAINKELSSLQENDTWELVKPLQVGRCKMGF</sequence>